<accession>A0A5B8UYD1</accession>
<organism evidence="6 7">
    <name type="scientific">Mucilaginibacter ginsenosidivorans</name>
    <dbReference type="NCBI Taxonomy" id="398053"/>
    <lineage>
        <taxon>Bacteria</taxon>
        <taxon>Pseudomonadati</taxon>
        <taxon>Bacteroidota</taxon>
        <taxon>Sphingobacteriia</taxon>
        <taxon>Sphingobacteriales</taxon>
        <taxon>Sphingobacteriaceae</taxon>
        <taxon>Mucilaginibacter</taxon>
    </lineage>
</organism>
<sequence length="193" mass="22087">MARTKDFDEDEVLEKAMNLFWLKGYNGTSMQDLVDGLGISRSSLYDTYVDKHTLFLRSLEHYKEHTAGKMGKIIQNTPSAREKIRRMLEYIISELVRDKEHKGCFLVNAGVEMASQDKEVSTMLCENDRQVEGYFYDIIKHGQESGEIANKQDARVLAQFILNNVKGVRVTARSTADRRVFNDIISLTLSVLN</sequence>
<dbReference type="AlphaFoldDB" id="A0A5B8UYD1"/>
<keyword evidence="1" id="KW-0805">Transcription regulation</keyword>
<reference evidence="6 7" key="1">
    <citation type="journal article" date="2017" name="Curr. Microbiol.">
        <title>Mucilaginibacter ginsenosidivorans sp. nov., Isolated from Soil of Ginseng Field.</title>
        <authorList>
            <person name="Kim M.M."/>
            <person name="Siddiqi M.Z."/>
            <person name="Im W.T."/>
        </authorList>
    </citation>
    <scope>NUCLEOTIDE SEQUENCE [LARGE SCALE GENOMIC DNA]</scope>
    <source>
        <strain evidence="6 7">Gsoil 3017</strain>
    </source>
</reference>
<evidence type="ECO:0000313" key="6">
    <source>
        <dbReference type="EMBL" id="QEC63351.1"/>
    </source>
</evidence>
<dbReference type="InterPro" id="IPR011075">
    <property type="entry name" value="TetR_C"/>
</dbReference>
<dbReference type="EMBL" id="CP042436">
    <property type="protein sequence ID" value="QEC63351.1"/>
    <property type="molecule type" value="Genomic_DNA"/>
</dbReference>
<proteinExistence type="predicted"/>
<dbReference type="PROSITE" id="PS50977">
    <property type="entry name" value="HTH_TETR_2"/>
    <property type="match status" value="1"/>
</dbReference>
<dbReference type="Pfam" id="PF00440">
    <property type="entry name" value="TetR_N"/>
    <property type="match status" value="1"/>
</dbReference>
<dbReference type="Gene3D" id="1.10.10.60">
    <property type="entry name" value="Homeodomain-like"/>
    <property type="match status" value="1"/>
</dbReference>
<keyword evidence="2 4" id="KW-0238">DNA-binding</keyword>
<dbReference type="InterPro" id="IPR009057">
    <property type="entry name" value="Homeodomain-like_sf"/>
</dbReference>
<dbReference type="SUPFAM" id="SSF48498">
    <property type="entry name" value="Tetracyclin repressor-like, C-terminal domain"/>
    <property type="match status" value="1"/>
</dbReference>
<evidence type="ECO:0000256" key="2">
    <source>
        <dbReference type="ARBA" id="ARBA00023125"/>
    </source>
</evidence>
<evidence type="ECO:0000313" key="7">
    <source>
        <dbReference type="Proteomes" id="UP000321479"/>
    </source>
</evidence>
<evidence type="ECO:0000256" key="1">
    <source>
        <dbReference type="ARBA" id="ARBA00023015"/>
    </source>
</evidence>
<dbReference type="KEGG" id="mgin:FRZ54_12450"/>
<feature type="DNA-binding region" description="H-T-H motif" evidence="4">
    <location>
        <begin position="29"/>
        <end position="48"/>
    </location>
</feature>
<dbReference type="InterPro" id="IPR001647">
    <property type="entry name" value="HTH_TetR"/>
</dbReference>
<evidence type="ECO:0000256" key="3">
    <source>
        <dbReference type="ARBA" id="ARBA00023163"/>
    </source>
</evidence>
<dbReference type="Gene3D" id="1.10.357.10">
    <property type="entry name" value="Tetracycline Repressor, domain 2"/>
    <property type="match status" value="1"/>
</dbReference>
<dbReference type="SUPFAM" id="SSF46689">
    <property type="entry name" value="Homeodomain-like"/>
    <property type="match status" value="1"/>
</dbReference>
<dbReference type="Pfam" id="PF16925">
    <property type="entry name" value="TetR_C_13"/>
    <property type="match status" value="1"/>
</dbReference>
<feature type="domain" description="HTH tetR-type" evidence="5">
    <location>
        <begin position="6"/>
        <end position="66"/>
    </location>
</feature>
<keyword evidence="3" id="KW-0804">Transcription</keyword>
<dbReference type="InterPro" id="IPR036271">
    <property type="entry name" value="Tet_transcr_reg_TetR-rel_C_sf"/>
</dbReference>
<name>A0A5B8UYD1_9SPHI</name>
<dbReference type="OrthoDB" id="9795242at2"/>
<keyword evidence="7" id="KW-1185">Reference proteome</keyword>
<dbReference type="PANTHER" id="PTHR47506:SF1">
    <property type="entry name" value="HTH-TYPE TRANSCRIPTIONAL REGULATOR YJDC"/>
    <property type="match status" value="1"/>
</dbReference>
<evidence type="ECO:0000256" key="4">
    <source>
        <dbReference type="PROSITE-ProRule" id="PRU00335"/>
    </source>
</evidence>
<dbReference type="RefSeq" id="WP_147031927.1">
    <property type="nucleotide sequence ID" value="NZ_CP042436.1"/>
</dbReference>
<gene>
    <name evidence="6" type="ORF">FRZ54_12450</name>
</gene>
<dbReference type="Proteomes" id="UP000321479">
    <property type="component" value="Chromosome"/>
</dbReference>
<dbReference type="PANTHER" id="PTHR47506">
    <property type="entry name" value="TRANSCRIPTIONAL REGULATORY PROTEIN"/>
    <property type="match status" value="1"/>
</dbReference>
<evidence type="ECO:0000259" key="5">
    <source>
        <dbReference type="PROSITE" id="PS50977"/>
    </source>
</evidence>
<protein>
    <submittedName>
        <fullName evidence="6">TetR/AcrR family transcriptional regulator</fullName>
    </submittedName>
</protein>
<dbReference type="GO" id="GO:0003677">
    <property type="term" value="F:DNA binding"/>
    <property type="evidence" value="ECO:0007669"/>
    <property type="project" value="UniProtKB-UniRule"/>
</dbReference>